<dbReference type="KEGG" id="ddf:DEFDS_0195"/>
<dbReference type="InterPro" id="IPR020568">
    <property type="entry name" value="Ribosomal_Su5_D2-typ_SF"/>
</dbReference>
<dbReference type="NCBIfam" id="NF008053">
    <property type="entry name" value="PRK10787.1"/>
    <property type="match status" value="1"/>
</dbReference>
<dbReference type="CDD" id="cd19500">
    <property type="entry name" value="RecA-like_Lon"/>
    <property type="match status" value="1"/>
</dbReference>
<accession>D3PAT3</accession>
<dbReference type="InterPro" id="IPR015947">
    <property type="entry name" value="PUA-like_sf"/>
</dbReference>
<evidence type="ECO:0000313" key="18">
    <source>
        <dbReference type="EMBL" id="BAI79706.1"/>
    </source>
</evidence>
<dbReference type="SUPFAM" id="SSF52540">
    <property type="entry name" value="P-loop containing nucleoside triphosphate hydrolases"/>
    <property type="match status" value="1"/>
</dbReference>
<dbReference type="Gene3D" id="3.40.50.300">
    <property type="entry name" value="P-loop containing nucleotide triphosphate hydrolases"/>
    <property type="match status" value="1"/>
</dbReference>
<feature type="coiled-coil region" evidence="15">
    <location>
        <begin position="234"/>
        <end position="261"/>
    </location>
</feature>
<dbReference type="Pfam" id="PF00004">
    <property type="entry name" value="AAA"/>
    <property type="match status" value="1"/>
</dbReference>
<feature type="active site" evidence="9 11">
    <location>
        <position position="677"/>
    </location>
</feature>
<dbReference type="InterPro" id="IPR027417">
    <property type="entry name" value="P-loop_NTPase"/>
</dbReference>
<dbReference type="HOGENOM" id="CLU_004109_4_3_0"/>
<dbReference type="Pfam" id="PF22667">
    <property type="entry name" value="Lon_lid"/>
    <property type="match status" value="1"/>
</dbReference>
<dbReference type="Pfam" id="PF05362">
    <property type="entry name" value="Lon_C"/>
    <property type="match status" value="1"/>
</dbReference>
<comment type="subunit">
    <text evidence="9 10">Homohexamer. Organized in a ring with a central cavity.</text>
</comment>
<dbReference type="InterPro" id="IPR004815">
    <property type="entry name" value="Lon_bac/euk-typ"/>
</dbReference>
<comment type="similarity">
    <text evidence="9 10 13 14">Belongs to the peptidase S16 family.</text>
</comment>
<reference evidence="18 19" key="1">
    <citation type="journal article" date="2010" name="DNA Res.">
        <title>Bacterial lifestyle in a deep-sea hydrothermal vent chimney revealed by the genome sequence of the thermophilic bacterium Deferribacter desulfuricans SSM1.</title>
        <authorList>
            <person name="Takaki Y."/>
            <person name="Shimamura S."/>
            <person name="Nakagawa S."/>
            <person name="Fukuhara Y."/>
            <person name="Horikawa H."/>
            <person name="Ankai A."/>
            <person name="Harada T."/>
            <person name="Hosoyama A."/>
            <person name="Oguchi A."/>
            <person name="Fukui S."/>
            <person name="Fujita N."/>
            <person name="Takami H."/>
            <person name="Takai K."/>
        </authorList>
    </citation>
    <scope>NUCLEOTIDE SEQUENCE [LARGE SCALE GENOMIC DNA]</scope>
    <source>
        <strain evidence="19">DSM 14783 / JCM 11476 / NBRC 101012 / SSM1</strain>
    </source>
</reference>
<comment type="catalytic activity">
    <reaction evidence="9 10 13">
        <text>Hydrolysis of proteins in presence of ATP.</text>
        <dbReference type="EC" id="3.4.21.53"/>
    </reaction>
</comment>
<dbReference type="FunFam" id="3.40.50.300:FF:000382">
    <property type="entry name" value="Lon protease homolog 2, peroxisomal"/>
    <property type="match status" value="1"/>
</dbReference>
<evidence type="ECO:0000256" key="2">
    <source>
        <dbReference type="ARBA" id="ARBA00022490"/>
    </source>
</evidence>
<dbReference type="PIRSF" id="PIRSF001174">
    <property type="entry name" value="Lon_proteas"/>
    <property type="match status" value="1"/>
</dbReference>
<comment type="function">
    <text evidence="9">ATP-dependent serine protease that mediates the selective degradation of mutant and abnormal proteins as well as certain short-lived regulatory proteins. Required for cellular homeostasis and for survival from DNA damage and developmental changes induced by stress. Degrades polypeptides processively to yield small peptide fragments that are 5 to 10 amino acids long. Binds to DNA in a double-stranded, site-specific manner.</text>
</comment>
<feature type="active site" evidence="9 11">
    <location>
        <position position="720"/>
    </location>
</feature>
<dbReference type="Proteomes" id="UP000001520">
    <property type="component" value="Chromosome"/>
</dbReference>
<feature type="domain" description="Lon proteolytic" evidence="16">
    <location>
        <begin position="590"/>
        <end position="771"/>
    </location>
</feature>
<evidence type="ECO:0000256" key="6">
    <source>
        <dbReference type="ARBA" id="ARBA00022825"/>
    </source>
</evidence>
<dbReference type="GO" id="GO:0005737">
    <property type="term" value="C:cytoplasm"/>
    <property type="evidence" value="ECO:0007669"/>
    <property type="project" value="UniProtKB-SubCell"/>
</dbReference>
<dbReference type="AlphaFoldDB" id="D3PAT3"/>
<dbReference type="SUPFAM" id="SSF54211">
    <property type="entry name" value="Ribosomal protein S5 domain 2-like"/>
    <property type="match status" value="1"/>
</dbReference>
<proteinExistence type="evidence at transcript level"/>
<keyword evidence="3 9" id="KW-0645">Protease</keyword>
<dbReference type="GO" id="GO:0006515">
    <property type="term" value="P:protein quality control for misfolded or incompletely synthesized proteins"/>
    <property type="evidence" value="ECO:0007669"/>
    <property type="project" value="UniProtKB-UniRule"/>
</dbReference>
<keyword evidence="2 9" id="KW-0963">Cytoplasm</keyword>
<dbReference type="MEROPS" id="S16.001"/>
<dbReference type="OrthoDB" id="9803599at2"/>
<dbReference type="PROSITE" id="PS01046">
    <property type="entry name" value="LON_SER"/>
    <property type="match status" value="1"/>
</dbReference>
<evidence type="ECO:0000256" key="3">
    <source>
        <dbReference type="ARBA" id="ARBA00022670"/>
    </source>
</evidence>
<keyword evidence="5 9" id="KW-0378">Hydrolase</keyword>
<dbReference type="EMBL" id="AP011529">
    <property type="protein sequence ID" value="BAI79706.1"/>
    <property type="molecule type" value="Genomic_DNA"/>
</dbReference>
<comment type="induction">
    <text evidence="9">By heat shock.</text>
</comment>
<dbReference type="HAMAP" id="MF_01973">
    <property type="entry name" value="lon_bact"/>
    <property type="match status" value="1"/>
</dbReference>
<evidence type="ECO:0000256" key="4">
    <source>
        <dbReference type="ARBA" id="ARBA00022741"/>
    </source>
</evidence>
<dbReference type="NCBIfam" id="TIGR00763">
    <property type="entry name" value="lon"/>
    <property type="match status" value="1"/>
</dbReference>
<evidence type="ECO:0000259" key="16">
    <source>
        <dbReference type="PROSITE" id="PS51786"/>
    </source>
</evidence>
<dbReference type="InterPro" id="IPR003959">
    <property type="entry name" value="ATPase_AAA_core"/>
</dbReference>
<evidence type="ECO:0000256" key="11">
    <source>
        <dbReference type="PIRSR" id="PIRSR001174-1"/>
    </source>
</evidence>
<dbReference type="InterPro" id="IPR027543">
    <property type="entry name" value="Lon_bac"/>
</dbReference>
<name>D3PAT3_DEFDS</name>
<dbReference type="GO" id="GO:0034605">
    <property type="term" value="P:cellular response to heat"/>
    <property type="evidence" value="ECO:0007669"/>
    <property type="project" value="UniProtKB-UniRule"/>
</dbReference>
<keyword evidence="7 9" id="KW-0067">ATP-binding</keyword>
<dbReference type="GO" id="GO:0016887">
    <property type="term" value="F:ATP hydrolysis activity"/>
    <property type="evidence" value="ECO:0007669"/>
    <property type="project" value="UniProtKB-UniRule"/>
</dbReference>
<evidence type="ECO:0000256" key="14">
    <source>
        <dbReference type="RuleBase" id="RU000591"/>
    </source>
</evidence>
<protein>
    <recommendedName>
        <fullName evidence="9 10">Lon protease</fullName>
        <ecNumber evidence="9 10">3.4.21.53</ecNumber>
    </recommendedName>
    <alternativeName>
        <fullName evidence="9">ATP-dependent protease La</fullName>
    </alternativeName>
</protein>
<keyword evidence="4 9" id="KW-0547">Nucleotide-binding</keyword>
<evidence type="ECO:0000256" key="10">
    <source>
        <dbReference type="PIRNR" id="PIRNR001174"/>
    </source>
</evidence>
<dbReference type="STRING" id="639282.DEFDS_0195"/>
<dbReference type="InterPro" id="IPR003111">
    <property type="entry name" value="Lon_prtase_N"/>
</dbReference>
<dbReference type="RefSeq" id="WP_013006954.1">
    <property type="nucleotide sequence ID" value="NC_013939.1"/>
</dbReference>
<dbReference type="GO" id="GO:0043565">
    <property type="term" value="F:sequence-specific DNA binding"/>
    <property type="evidence" value="ECO:0007669"/>
    <property type="project" value="UniProtKB-UniRule"/>
</dbReference>
<dbReference type="EC" id="3.4.21.53" evidence="9 10"/>
<dbReference type="Gene3D" id="1.10.8.60">
    <property type="match status" value="1"/>
</dbReference>
<dbReference type="InterPro" id="IPR054594">
    <property type="entry name" value="Lon_lid"/>
</dbReference>
<keyword evidence="8 9" id="KW-0346">Stress response</keyword>
<dbReference type="InterPro" id="IPR008269">
    <property type="entry name" value="Lon_proteolytic"/>
</dbReference>
<dbReference type="GO" id="GO:0005524">
    <property type="term" value="F:ATP binding"/>
    <property type="evidence" value="ECO:0007669"/>
    <property type="project" value="UniProtKB-UniRule"/>
</dbReference>
<dbReference type="GO" id="GO:0004252">
    <property type="term" value="F:serine-type endopeptidase activity"/>
    <property type="evidence" value="ECO:0007669"/>
    <property type="project" value="UniProtKB-UniRule"/>
</dbReference>
<dbReference type="eggNOG" id="COG0466">
    <property type="taxonomic scope" value="Bacteria"/>
</dbReference>
<keyword evidence="19" id="KW-1185">Reference proteome</keyword>
<dbReference type="InterPro" id="IPR027065">
    <property type="entry name" value="Lon_Prtase"/>
</dbReference>
<evidence type="ECO:0000256" key="7">
    <source>
        <dbReference type="ARBA" id="ARBA00022840"/>
    </source>
</evidence>
<comment type="subcellular location">
    <subcellularLocation>
        <location evidence="1 9 10">Cytoplasm</location>
    </subcellularLocation>
</comment>
<evidence type="ECO:0000256" key="15">
    <source>
        <dbReference type="SAM" id="Coils"/>
    </source>
</evidence>
<dbReference type="InterPro" id="IPR046336">
    <property type="entry name" value="Lon_prtase_N_sf"/>
</dbReference>
<dbReference type="SMART" id="SM00464">
    <property type="entry name" value="LON"/>
    <property type="match status" value="1"/>
</dbReference>
<dbReference type="PANTHER" id="PTHR10046">
    <property type="entry name" value="ATP DEPENDENT LON PROTEASE FAMILY MEMBER"/>
    <property type="match status" value="1"/>
</dbReference>
<dbReference type="Gene3D" id="1.20.5.5270">
    <property type="match status" value="1"/>
</dbReference>
<evidence type="ECO:0000256" key="13">
    <source>
        <dbReference type="PROSITE-ProRule" id="PRU01122"/>
    </source>
</evidence>
<evidence type="ECO:0000313" key="19">
    <source>
        <dbReference type="Proteomes" id="UP000001520"/>
    </source>
</evidence>
<dbReference type="Gene3D" id="1.20.58.1480">
    <property type="match status" value="1"/>
</dbReference>
<dbReference type="SUPFAM" id="SSF88697">
    <property type="entry name" value="PUA domain-like"/>
    <property type="match status" value="1"/>
</dbReference>
<dbReference type="Pfam" id="PF02190">
    <property type="entry name" value="LON_substr_bdg"/>
    <property type="match status" value="1"/>
</dbReference>
<evidence type="ECO:0000256" key="8">
    <source>
        <dbReference type="ARBA" id="ARBA00023016"/>
    </source>
</evidence>
<feature type="domain" description="Lon N-terminal" evidence="17">
    <location>
        <begin position="7"/>
        <end position="201"/>
    </location>
</feature>
<evidence type="ECO:0000259" key="17">
    <source>
        <dbReference type="PROSITE" id="PS51787"/>
    </source>
</evidence>
<keyword evidence="6 9" id="KW-0720">Serine protease</keyword>
<dbReference type="Gene3D" id="3.30.230.10">
    <property type="match status" value="1"/>
</dbReference>
<sequence>MVNIEQYPMIPLRDLVVFPYMIVPVFVGRPKSISAVKVAEDTDRKIFLSLQKDSKIDKPKFEDINQVGVVAEILQVLKLPDNTIKILVEGVKRGKVINFIDDEETVFVEIEELEDIITTDEHLHNPLKETLLKTFEEYIKVSKKVPAEVYETLKDISSLNKITYLIASNLQIRLNDLQTVLEIDSVVERAEKLIELLQTEIEIAKIDERIKHRVKAQMSKAQREYYLNEQIKAIQKELGREDDLKADIEEIEAKINELEMPEEVKEKAARELRKLKIMPPMSAETTVVRNYLDWLVNLPWGVYTEDKIDIKKAEEILDRDHYGLEKVKERILEFLAVRKVSPDIKGPIICFVGPPGVGKTSLAKSIAEALGRNFVRISLGGVRDEAEIRGHRRTYIGALPGKLIQSMRKAKSMNPVFLLDEIDKLGSDFRGDPSSALLEALDPEQNSSFMDHYLEVEFDLSKVFFITTANTTETIPSALLDRMEVIYISGYTEKEKFNIAKKFLIPKQLNEHKIDAEKVKITDSAINELIWYYTREAGVRNLEREIAALVRKGVKRLVSEENIKRVVISSKNIEKYLGIRKYRIEEVEEDYEVGVATGLAWTPYGGEILQTEVAIFEGNGKMAITGQIGEVMQESAQAALTVVKSRAGKYQIPDYRFKEFDMHIHVPEGAVPKDGPSAGITIATAIMSALTDNPVNCRVAMTGEITLRGKVFPVGGIKEKVLAAHRAKLKDVILPAENNKDLTEIPADVKRDIRFHLVKAIDEVFEIVFKKN</sequence>
<dbReference type="InterPro" id="IPR003593">
    <property type="entry name" value="AAA+_ATPase"/>
</dbReference>
<dbReference type="GO" id="GO:0004176">
    <property type="term" value="F:ATP-dependent peptidase activity"/>
    <property type="evidence" value="ECO:0007669"/>
    <property type="project" value="UniProtKB-UniRule"/>
</dbReference>
<dbReference type="InterPro" id="IPR014721">
    <property type="entry name" value="Ribsml_uS5_D2-typ_fold_subgr"/>
</dbReference>
<dbReference type="PRINTS" id="PR00830">
    <property type="entry name" value="ENDOLAPTASE"/>
</dbReference>
<dbReference type="Gene3D" id="2.30.130.40">
    <property type="entry name" value="LON domain-like"/>
    <property type="match status" value="1"/>
</dbReference>
<dbReference type="SMART" id="SM00382">
    <property type="entry name" value="AAA"/>
    <property type="match status" value="1"/>
</dbReference>
<evidence type="ECO:0000256" key="5">
    <source>
        <dbReference type="ARBA" id="ARBA00022801"/>
    </source>
</evidence>
<keyword evidence="15" id="KW-0175">Coiled coil</keyword>
<evidence type="ECO:0000256" key="9">
    <source>
        <dbReference type="HAMAP-Rule" id="MF_01973"/>
    </source>
</evidence>
<dbReference type="InterPro" id="IPR008268">
    <property type="entry name" value="Peptidase_S16_AS"/>
</dbReference>
<dbReference type="PROSITE" id="PS51786">
    <property type="entry name" value="LON_PROTEOLYTIC"/>
    <property type="match status" value="1"/>
</dbReference>
<organism evidence="18 19">
    <name type="scientific">Deferribacter desulfuricans (strain DSM 14783 / JCM 11476 / NBRC 101012 / SSM1)</name>
    <dbReference type="NCBI Taxonomy" id="639282"/>
    <lineage>
        <taxon>Bacteria</taxon>
        <taxon>Pseudomonadati</taxon>
        <taxon>Deferribacterota</taxon>
        <taxon>Deferribacteres</taxon>
        <taxon>Deferribacterales</taxon>
        <taxon>Deferribacteraceae</taxon>
        <taxon>Deferribacter</taxon>
    </lineage>
</organism>
<dbReference type="FunFam" id="1.20.5.5270:FF:000002">
    <property type="entry name" value="Lon protease homolog"/>
    <property type="match status" value="1"/>
</dbReference>
<gene>
    <name evidence="9" type="primary">lon</name>
    <name evidence="18" type="ordered locus">DEFDS_0195</name>
</gene>
<evidence type="ECO:0000256" key="1">
    <source>
        <dbReference type="ARBA" id="ARBA00004496"/>
    </source>
</evidence>
<feature type="binding site" evidence="9 12">
    <location>
        <begin position="353"/>
        <end position="360"/>
    </location>
    <ligand>
        <name>ATP</name>
        <dbReference type="ChEBI" id="CHEBI:30616"/>
    </ligand>
</feature>
<evidence type="ECO:0000256" key="12">
    <source>
        <dbReference type="PIRSR" id="PIRSR001174-2"/>
    </source>
</evidence>
<dbReference type="PROSITE" id="PS51787">
    <property type="entry name" value="LON_N"/>
    <property type="match status" value="1"/>
</dbReference>